<name>A0ACC2N3V6_9HYME</name>
<protein>
    <submittedName>
        <fullName evidence="1">Uncharacterized protein</fullName>
    </submittedName>
</protein>
<reference evidence="1" key="1">
    <citation type="submission" date="2023-04" db="EMBL/GenBank/DDBJ databases">
        <title>A chromosome-level genome assembly of the parasitoid wasp Eretmocerus hayati.</title>
        <authorList>
            <person name="Zhong Y."/>
            <person name="Liu S."/>
            <person name="Liu Y."/>
        </authorList>
    </citation>
    <scope>NUCLEOTIDE SEQUENCE</scope>
    <source>
        <strain evidence="1">ZJU_SS_LIU_2023</strain>
    </source>
</reference>
<dbReference type="Proteomes" id="UP001239111">
    <property type="component" value="Chromosome 4"/>
</dbReference>
<gene>
    <name evidence="1" type="ORF">QAD02_007517</name>
</gene>
<proteinExistence type="predicted"/>
<evidence type="ECO:0000313" key="1">
    <source>
        <dbReference type="EMBL" id="KAJ8665855.1"/>
    </source>
</evidence>
<dbReference type="EMBL" id="CM056744">
    <property type="protein sequence ID" value="KAJ8665855.1"/>
    <property type="molecule type" value="Genomic_DNA"/>
</dbReference>
<comment type="caution">
    <text evidence="1">The sequence shown here is derived from an EMBL/GenBank/DDBJ whole genome shotgun (WGS) entry which is preliminary data.</text>
</comment>
<sequence>MVYSDRALVKSIAAALGEDMVAGRRVLAIVPGDEQGQPENVAEQHVIFEIDRPGRVIDDDENAIRLQDLFCGFVIDEEAQRIRRQADYWTRVTRQFLRHITNPFQMNDETFRHLYRLTPQRAITFVELLTPLLSVNTRTRIPIFQQVLILLRFLGFADFQRSVGQDFNHPVCQTLVSDIIERVLNAIMELVDDWIVFPSTKEEREATSARFGLITRIEKFLGIMDGFLVRILRPHEFEELYFNYKEGPSVNVQLVSEMHVTESGIELSYYDAIFLD</sequence>
<organism evidence="1 2">
    <name type="scientific">Eretmocerus hayati</name>
    <dbReference type="NCBI Taxonomy" id="131215"/>
    <lineage>
        <taxon>Eukaryota</taxon>
        <taxon>Metazoa</taxon>
        <taxon>Ecdysozoa</taxon>
        <taxon>Arthropoda</taxon>
        <taxon>Hexapoda</taxon>
        <taxon>Insecta</taxon>
        <taxon>Pterygota</taxon>
        <taxon>Neoptera</taxon>
        <taxon>Endopterygota</taxon>
        <taxon>Hymenoptera</taxon>
        <taxon>Apocrita</taxon>
        <taxon>Proctotrupomorpha</taxon>
        <taxon>Chalcidoidea</taxon>
        <taxon>Aphelinidae</taxon>
        <taxon>Aphelininae</taxon>
        <taxon>Eretmocerus</taxon>
    </lineage>
</organism>
<evidence type="ECO:0000313" key="2">
    <source>
        <dbReference type="Proteomes" id="UP001239111"/>
    </source>
</evidence>
<keyword evidence="2" id="KW-1185">Reference proteome</keyword>
<accession>A0ACC2N3V6</accession>